<comment type="caution">
    <text evidence="1">The sequence shown here is derived from an EMBL/GenBank/DDBJ whole genome shotgun (WGS) entry which is preliminary data.</text>
</comment>
<protein>
    <submittedName>
        <fullName evidence="1">Uncharacterized protein</fullName>
    </submittedName>
</protein>
<sequence length="227" mass="25798">MTSPYTQTKTTLLNFPHVFLSLPTSPAPLHISQKSSNTTISSLSLHPALESTLHLLNNDLPSAHFLLRHAQSAPAYECMYLHGILHRIEGDVDNARCWYDDVMGSEVLEGVWGKSGGRKAAEERREKGRGTGTEWEAFLDRVARWRDHVAGRMKGGEKREIDWETEERELREKSLWEMKRVLEFVERKFGTDEVGVAEAKAVWVQPDKEHGDKANAMIVGGEGWREF</sequence>
<evidence type="ECO:0000313" key="2">
    <source>
        <dbReference type="Proteomes" id="UP000038010"/>
    </source>
</evidence>
<organism evidence="1 2">
    <name type="scientific">Cyphellophora attinorum</name>
    <dbReference type="NCBI Taxonomy" id="1664694"/>
    <lineage>
        <taxon>Eukaryota</taxon>
        <taxon>Fungi</taxon>
        <taxon>Dikarya</taxon>
        <taxon>Ascomycota</taxon>
        <taxon>Pezizomycotina</taxon>
        <taxon>Eurotiomycetes</taxon>
        <taxon>Chaetothyriomycetidae</taxon>
        <taxon>Chaetothyriales</taxon>
        <taxon>Cyphellophoraceae</taxon>
        <taxon>Cyphellophora</taxon>
    </lineage>
</organism>
<dbReference type="OrthoDB" id="2306919at2759"/>
<name>A0A0N1H955_9EURO</name>
<accession>A0A0N1H955</accession>
<dbReference type="Proteomes" id="UP000038010">
    <property type="component" value="Unassembled WGS sequence"/>
</dbReference>
<dbReference type="AlphaFoldDB" id="A0A0N1H955"/>
<proteinExistence type="predicted"/>
<keyword evidence="2" id="KW-1185">Reference proteome</keyword>
<dbReference type="RefSeq" id="XP_017999926.1">
    <property type="nucleotide sequence ID" value="XM_018140266.1"/>
</dbReference>
<dbReference type="VEuPathDB" id="FungiDB:AB675_11420"/>
<dbReference type="STRING" id="1664694.A0A0N1H955"/>
<dbReference type="EMBL" id="LFJN01000013">
    <property type="protein sequence ID" value="KPI39963.1"/>
    <property type="molecule type" value="Genomic_DNA"/>
</dbReference>
<evidence type="ECO:0000313" key="1">
    <source>
        <dbReference type="EMBL" id="KPI39963.1"/>
    </source>
</evidence>
<dbReference type="GeneID" id="28732146"/>
<gene>
    <name evidence="1" type="ORF">AB675_11420</name>
</gene>
<reference evidence="1 2" key="1">
    <citation type="submission" date="2015-06" db="EMBL/GenBank/DDBJ databases">
        <title>Draft genome of the ant-associated black yeast Phialophora attae CBS 131958.</title>
        <authorList>
            <person name="Moreno L.F."/>
            <person name="Stielow B.J."/>
            <person name="de Hoog S."/>
            <person name="Vicente V.A."/>
            <person name="Weiss V.A."/>
            <person name="de Vries M."/>
            <person name="Cruz L.M."/>
            <person name="Souza E.M."/>
        </authorList>
    </citation>
    <scope>NUCLEOTIDE SEQUENCE [LARGE SCALE GENOMIC DNA]</scope>
    <source>
        <strain evidence="1 2">CBS 131958</strain>
    </source>
</reference>